<feature type="compositionally biased region" description="Pro residues" evidence="14">
    <location>
        <begin position="1893"/>
        <end position="1903"/>
    </location>
</feature>
<dbReference type="Pfam" id="PF00027">
    <property type="entry name" value="cNMP_binding"/>
    <property type="match status" value="2"/>
</dbReference>
<dbReference type="FunFam" id="1.10.510.10:FF:000571">
    <property type="entry name" value="Maternal embryonic leucine zipper kinase"/>
    <property type="match status" value="1"/>
</dbReference>
<keyword evidence="3 12" id="KW-0547">Nucleotide-binding</keyword>
<accession>A0A3R6XRZ2</accession>
<dbReference type="GO" id="GO:0008270">
    <property type="term" value="F:zinc ion binding"/>
    <property type="evidence" value="ECO:0007669"/>
    <property type="project" value="UniProtKB-KW"/>
</dbReference>
<dbReference type="Gene3D" id="3.30.40.10">
    <property type="entry name" value="Zinc/RING finger domain, C3HC4 (zinc finger)"/>
    <property type="match status" value="1"/>
</dbReference>
<dbReference type="PROSITE" id="PS50178">
    <property type="entry name" value="ZF_FYVE"/>
    <property type="match status" value="1"/>
</dbReference>
<keyword evidence="4 11" id="KW-0863">Zinc-finger</keyword>
<dbReference type="Pfam" id="PF00069">
    <property type="entry name" value="Pkinase"/>
    <property type="match status" value="1"/>
</dbReference>
<protein>
    <submittedName>
        <fullName evidence="20">Uncharacterized protein</fullName>
    </submittedName>
</protein>
<evidence type="ECO:0000256" key="11">
    <source>
        <dbReference type="PROSITE-ProRule" id="PRU00091"/>
    </source>
</evidence>
<evidence type="ECO:0000259" key="16">
    <source>
        <dbReference type="PROSITE" id="PS50042"/>
    </source>
</evidence>
<dbReference type="SUPFAM" id="SSF52540">
    <property type="entry name" value="P-loop containing nucleoside triphosphate hydrolases"/>
    <property type="match status" value="1"/>
</dbReference>
<evidence type="ECO:0000256" key="5">
    <source>
        <dbReference type="ARBA" id="ARBA00022833"/>
    </source>
</evidence>
<dbReference type="PROSITE" id="PS50011">
    <property type="entry name" value="PROTEIN_KINASE_DOM"/>
    <property type="match status" value="1"/>
</dbReference>
<dbReference type="InterPro" id="IPR027417">
    <property type="entry name" value="P-loop_NTPase"/>
</dbReference>
<feature type="compositionally biased region" description="Acidic residues" evidence="14">
    <location>
        <begin position="2027"/>
        <end position="2048"/>
    </location>
</feature>
<dbReference type="SUPFAM" id="SSF57903">
    <property type="entry name" value="FYVE/PHD zinc finger"/>
    <property type="match status" value="1"/>
</dbReference>
<comment type="similarity">
    <text evidence="12">Belongs to the TRAFAC class myosin-kinesin ATPase superfamily. Myosin family.</text>
</comment>
<feature type="domain" description="Cyclic nucleotide-binding" evidence="16">
    <location>
        <begin position="1139"/>
        <end position="1239"/>
    </location>
</feature>
<keyword evidence="10 12" id="KW-0009">Actin-binding</keyword>
<feature type="compositionally biased region" description="Basic residues" evidence="14">
    <location>
        <begin position="1798"/>
        <end position="1809"/>
    </location>
</feature>
<dbReference type="SMART" id="SM00220">
    <property type="entry name" value="S_TKc"/>
    <property type="match status" value="1"/>
</dbReference>
<dbReference type="InterPro" id="IPR000595">
    <property type="entry name" value="cNMP-bd_dom"/>
</dbReference>
<dbReference type="Proteomes" id="UP000285430">
    <property type="component" value="Unassembled WGS sequence"/>
</dbReference>
<feature type="compositionally biased region" description="Low complexity" evidence="14">
    <location>
        <begin position="2049"/>
        <end position="2061"/>
    </location>
</feature>
<evidence type="ECO:0000259" key="18">
    <source>
        <dbReference type="PROSITE" id="PS51456"/>
    </source>
</evidence>
<evidence type="ECO:0000256" key="1">
    <source>
        <dbReference type="ARBA" id="ARBA00022535"/>
    </source>
</evidence>
<organism evidence="20 23">
    <name type="scientific">Aphanomyces astaci</name>
    <name type="common">Crayfish plague agent</name>
    <dbReference type="NCBI Taxonomy" id="112090"/>
    <lineage>
        <taxon>Eukaryota</taxon>
        <taxon>Sar</taxon>
        <taxon>Stramenopiles</taxon>
        <taxon>Oomycota</taxon>
        <taxon>Saprolegniomycetes</taxon>
        <taxon>Saprolegniales</taxon>
        <taxon>Verrucalvaceae</taxon>
        <taxon>Aphanomyces</taxon>
    </lineage>
</organism>
<dbReference type="InterPro" id="IPR036961">
    <property type="entry name" value="Kinesin_motor_dom_sf"/>
</dbReference>
<evidence type="ECO:0000256" key="14">
    <source>
        <dbReference type="SAM" id="MobiDB-lite"/>
    </source>
</evidence>
<dbReference type="InterPro" id="IPR008271">
    <property type="entry name" value="Ser/Thr_kinase_AS"/>
</dbReference>
<dbReference type="GO" id="GO:0016459">
    <property type="term" value="C:myosin complex"/>
    <property type="evidence" value="ECO:0007669"/>
    <property type="project" value="UniProtKB-KW"/>
</dbReference>
<evidence type="ECO:0000313" key="23">
    <source>
        <dbReference type="Proteomes" id="UP000285712"/>
    </source>
</evidence>
<keyword evidence="2" id="KW-0479">Metal-binding</keyword>
<dbReference type="SMART" id="SM00242">
    <property type="entry name" value="MYSc"/>
    <property type="match status" value="1"/>
</dbReference>
<dbReference type="PROSITE" id="PS51456">
    <property type="entry name" value="MYOSIN_MOTOR"/>
    <property type="match status" value="1"/>
</dbReference>
<dbReference type="Gene3D" id="1.20.58.530">
    <property type="match status" value="1"/>
</dbReference>
<dbReference type="PRINTS" id="PR00193">
    <property type="entry name" value="MYOSINHEAVY"/>
</dbReference>
<feature type="region of interest" description="Disordered" evidence="14">
    <location>
        <begin position="1882"/>
        <end position="1914"/>
    </location>
</feature>
<dbReference type="InterPro" id="IPR018490">
    <property type="entry name" value="cNMP-bd_dom_sf"/>
</dbReference>
<dbReference type="PANTHER" id="PTHR13140">
    <property type="entry name" value="MYOSIN"/>
    <property type="match status" value="1"/>
</dbReference>
<evidence type="ECO:0000313" key="21">
    <source>
        <dbReference type="EMBL" id="RHZ07937.1"/>
    </source>
</evidence>
<dbReference type="Pfam" id="PF00063">
    <property type="entry name" value="Myosin_head"/>
    <property type="match status" value="1"/>
</dbReference>
<dbReference type="GO" id="GO:0030553">
    <property type="term" value="F:cGMP binding"/>
    <property type="evidence" value="ECO:0007669"/>
    <property type="project" value="UniProtKB-KW"/>
</dbReference>
<keyword evidence="7" id="KW-0142">cGMP-binding</keyword>
<feature type="compositionally biased region" description="Acidic residues" evidence="14">
    <location>
        <begin position="2089"/>
        <end position="2102"/>
    </location>
</feature>
<evidence type="ECO:0000256" key="8">
    <source>
        <dbReference type="ARBA" id="ARBA00023123"/>
    </source>
</evidence>
<dbReference type="GO" id="GO:0005524">
    <property type="term" value="F:ATP binding"/>
    <property type="evidence" value="ECO:0007669"/>
    <property type="project" value="UniProtKB-UniRule"/>
</dbReference>
<feature type="binding site" evidence="13">
    <location>
        <position position="1462"/>
    </location>
    <ligand>
        <name>ATP</name>
        <dbReference type="ChEBI" id="CHEBI:30616"/>
    </ligand>
</feature>
<feature type="region of interest" description="Disordered" evidence="14">
    <location>
        <begin position="1755"/>
        <end position="1827"/>
    </location>
</feature>
<feature type="domain" description="Protein kinase" evidence="15">
    <location>
        <begin position="1433"/>
        <end position="1695"/>
    </location>
</feature>
<dbReference type="SMART" id="SM00100">
    <property type="entry name" value="cNMP"/>
    <property type="match status" value="2"/>
</dbReference>
<evidence type="ECO:0000256" key="9">
    <source>
        <dbReference type="ARBA" id="ARBA00023175"/>
    </source>
</evidence>
<dbReference type="CDD" id="cd00065">
    <property type="entry name" value="FYVE_like_SF"/>
    <property type="match status" value="1"/>
</dbReference>
<dbReference type="SUPFAM" id="SSF55781">
    <property type="entry name" value="GAF domain-like"/>
    <property type="match status" value="1"/>
</dbReference>
<dbReference type="SUPFAM" id="SSF81606">
    <property type="entry name" value="PP2C-like"/>
    <property type="match status" value="1"/>
</dbReference>
<feature type="domain" description="Myosin motor" evidence="18">
    <location>
        <begin position="4"/>
        <end position="694"/>
    </location>
</feature>
<dbReference type="PROSITE" id="PS51746">
    <property type="entry name" value="PPM_2"/>
    <property type="match status" value="1"/>
</dbReference>
<dbReference type="InterPro" id="IPR017455">
    <property type="entry name" value="Znf_FYVE-rel"/>
</dbReference>
<keyword evidence="8 12" id="KW-0518">Myosin</keyword>
<evidence type="ECO:0000259" key="15">
    <source>
        <dbReference type="PROSITE" id="PS50011"/>
    </source>
</evidence>
<dbReference type="CDD" id="cd00124">
    <property type="entry name" value="MYSc"/>
    <property type="match status" value="1"/>
</dbReference>
<evidence type="ECO:0000259" key="19">
    <source>
        <dbReference type="PROSITE" id="PS51746"/>
    </source>
</evidence>
<feature type="compositionally biased region" description="Low complexity" evidence="14">
    <location>
        <begin position="2075"/>
        <end position="2088"/>
    </location>
</feature>
<feature type="domain" description="Cyclic nucleotide-binding" evidence="16">
    <location>
        <begin position="1253"/>
        <end position="1355"/>
    </location>
</feature>
<dbReference type="InterPro" id="IPR014710">
    <property type="entry name" value="RmlC-like_jellyroll"/>
</dbReference>
<feature type="region of interest" description="Disordered" evidence="14">
    <location>
        <begin position="1961"/>
        <end position="2011"/>
    </location>
</feature>
<dbReference type="SUPFAM" id="SSF51206">
    <property type="entry name" value="cAMP-binding domain-like"/>
    <property type="match status" value="2"/>
</dbReference>
<sequence length="2433" mass="270272">MHRDDHHDLADRAELSEAALVQLIESRFRRNLVYTHAGSVLLAVNPFRRIEDLYGQDMLQEYESPNAAPHIYGVAANAYRAMQLKHSSSSNQTILISGDSGSGKTECTKRMLDYFVHVGRSSDTSSERLTRHIVAANVVLEAFGNAQTLRNSNSSRFGKFIQLDFSGDSHRLFSASIQTYLLETVRIVNPAAAERNYHVFYALLSGAPSSLLATWQLVPNSCKQNLLHDDSAMFTALETAMTSLGLSATDVYRVVAVVLHLGNVSFDETNSSVSTHAMAAAAALLQVPLPDLQAALTTRTLVVANEVQVLSLSAVEAAQARDGMAKALYARLFEWLVEHINGRLNLSHPSTATSPSSWIAVLDMFGFEHFGLNSFEQLCINYTNEVLHQHFVQHVFKLDAAEYAAEGLACPLSTTQYVDNEDCIALFSAKHTGLFALLDEECVLARGSDAAFASKLHKEHATRHPRRFTASHGQLSQRKFTIHHYAGSVEYTAVGFRDKNFGVLAPDVVELLRGPRSTDAFVRQLFPSSSPSRHNKPRRHESVASQFQSQFGTLMKRLHTAHVHYVRCLKPNDAADPALFLTDRLRHQLRCHGVLDAIRIALLGFPVRLSHAAFQSRYRPLLHRQQVFDEDSLHDLINALVTYYGDATSDRGSNAQRDGGELSRAMLHRQHIQVGRTKVFMQAAVHKNLEVRRARVEIRAASVLTHAMQSFVYRRRFQRLRQTAVWCQRHVRRVQSQRRHHNIVITRLMREKEAVTAAATTIQSVVRRMLARRQAWTALPPLTLVDPATLPPLADYFSCSGCTKRFTLVFRRKFCCLSCRHVVCSRCCNVVGIVAGKKARVCLVCAALHRTTDNCIARPCHPQLNQAMVTEETVWHRPWPEPPMPDNEMSRLAAVARLNINDVRHDIMIQHMCTIVYHTWPGAVAFVGIMGKTKQVMVTSVGSSMFPAQLPRDMAFCAHTICGTKPLVVMDATKDPRFMHNPLVKAGRRSKKFCFYLGAAVVDLESRHILGTIAVLHTISRKNSVQKCELQVLENYARVVSRQLTMNMHGWRPSDNLYRQGVEDHKVSDSDDSDDILSDDASVVVEDWLLEGDDIHVEMVDDDAVSEISEVESHTTEVSLTAYMLANRPLYDIMIQVQLFANLSQSQQEQVLKALKPITFKDGETIVKQGDRGERFFMIAKGEAVVTKLIDGKERMVTHLYAGHYFGELALIYDDPRTASVGPGGVELLYLTQKDFQQVGKVHLSLMLQQVPLLAHLSARDQDVVLTKLKPSNFGHGEYIVRQGEEGTRFYMITRGQAAVIETDAGEDKELTRLYEGHVFGEMSLIYKEPRTASVVAVGPVKCLYLTKEDFDECLLSERFQRVIQHAYIEKATRRAMRNKTNRLLRHSATAENATSFTDSATPNDLPRHSIALETSTLRKHRLANGETVVNKYVIKGELGKGSFGTVKLCANEEDGQLYAVKIMHKTFVQRMANREDSLQDALRREVAIMKKLDHRNVVRLVEVIDDPSSQKVYLVQEYIEKGNLAEVAGGAPLPEALARKYLRDMLCGLQYLHFHKVVHRDIKPENILVTSDDVAKIADFGAARMVMNEAETLTVAKGTPAFMAPEMFNIDAEYTGPSVDVWSLGATLFMLVFGHPPWSADNEIELADKVQRDELTFPEGVVLEPHLKNLLTRMLTKDPERRIVLADVINHEWVTCEGSHPIVNVFKGDQSTVNVVSLDESERAIENIPERIDERLQASLIQAHLILQQKKQQPPLNLSLRSHGSMNSMSSSSDRGSIATATSSPKRTASAATVIPHNHHHHHRHLKHPSTGSTASLRSKGSQDSLFGHETSRVISAWRHHKRVALMDGHNLSERVRDLLLEQKRMAFSVERAHVTEIILPASKQPCHTPTTGPPGDGPKPEPLTDDDLSKRQLSRKKDFLMVTSEVFRNEAGDYQARKVLFQATSQDFSVASRIPLHPLAGSSDDVTIGRKATNMRKSSRTSSRGGGARGSETAGDGGGGGSRSNSASKLSTSDLFADVAMVDDDVASDDDDDDEVVDQVMGDDGDSLGLLDSGRLLLSQPRVGNSRHRSHGDTSSNSSRSSSSSSDADESDYSDADENVDVNDTFDDLLQSPRFHVADADVDVAPIDDDDDLQHEGMHAVVQVYVSSKIRENLGLGLRAGYAEAKGSRPYMEDRSLALARCPFDESVAFFGVFDGHNGSDTAMALQADLHHRIWNHWTTTSSLSPQTAIELGCRDMDDELLRRDMERIAAQKNERMPTPMSFSGSAAVFAVLVKQSDDVALYVANVGDCRGVLCQDGDAIDLTIDHKANNPSEKARVEAAGGFVHNGRLDGILAVSRAFGDFAHKSGGHLIATPEVTWHTVSAADEFLLLASDGLFDVLSSQQAVNFIRRKLRNHGDVQLAAQELVLKAQEYVSHDNISAIVVCFNQVAS</sequence>
<evidence type="ECO:0000256" key="3">
    <source>
        <dbReference type="ARBA" id="ARBA00022741"/>
    </source>
</evidence>
<keyword evidence="5" id="KW-0862">Zinc</keyword>
<keyword evidence="6 12" id="KW-0067">ATP-binding</keyword>
<dbReference type="InterPro" id="IPR000719">
    <property type="entry name" value="Prot_kinase_dom"/>
</dbReference>
<dbReference type="InterPro" id="IPR013083">
    <property type="entry name" value="Znf_RING/FYVE/PHD"/>
</dbReference>
<dbReference type="EMBL" id="QUTH01006143">
    <property type="protein sequence ID" value="RHZ07937.1"/>
    <property type="molecule type" value="Genomic_DNA"/>
</dbReference>
<dbReference type="InterPro" id="IPR017441">
    <property type="entry name" value="Protein_kinase_ATP_BS"/>
</dbReference>
<dbReference type="SUPFAM" id="SSF56112">
    <property type="entry name" value="Protein kinase-like (PK-like)"/>
    <property type="match status" value="1"/>
</dbReference>
<evidence type="ECO:0000256" key="4">
    <source>
        <dbReference type="ARBA" id="ARBA00022771"/>
    </source>
</evidence>
<dbReference type="InterPro" id="IPR036457">
    <property type="entry name" value="PPM-type-like_dom_sf"/>
</dbReference>
<dbReference type="Gene3D" id="1.10.10.820">
    <property type="match status" value="1"/>
</dbReference>
<dbReference type="GO" id="GO:0051015">
    <property type="term" value="F:actin filament binding"/>
    <property type="evidence" value="ECO:0007669"/>
    <property type="project" value="TreeGrafter"/>
</dbReference>
<evidence type="ECO:0000313" key="22">
    <source>
        <dbReference type="Proteomes" id="UP000285430"/>
    </source>
</evidence>
<dbReference type="GO" id="GO:0000146">
    <property type="term" value="F:microfilament motor activity"/>
    <property type="evidence" value="ECO:0007669"/>
    <property type="project" value="TreeGrafter"/>
</dbReference>
<evidence type="ECO:0000313" key="20">
    <source>
        <dbReference type="EMBL" id="RHY89873.1"/>
    </source>
</evidence>
<evidence type="ECO:0000256" key="2">
    <source>
        <dbReference type="ARBA" id="ARBA00022723"/>
    </source>
</evidence>
<comment type="caution">
    <text evidence="20">The sequence shown here is derived from an EMBL/GenBank/DDBJ whole genome shotgun (WGS) entry which is preliminary data.</text>
</comment>
<dbReference type="CDD" id="cd00143">
    <property type="entry name" value="PP2Cc"/>
    <property type="match status" value="1"/>
</dbReference>
<dbReference type="PROSITE" id="PS50042">
    <property type="entry name" value="CNMP_BINDING_3"/>
    <property type="match status" value="2"/>
</dbReference>
<dbReference type="InterPro" id="IPR011009">
    <property type="entry name" value="Kinase-like_dom_sf"/>
</dbReference>
<dbReference type="InterPro" id="IPR018488">
    <property type="entry name" value="cNMP-bd_CS"/>
</dbReference>
<dbReference type="SMART" id="SM00332">
    <property type="entry name" value="PP2Cc"/>
    <property type="match status" value="1"/>
</dbReference>
<reference evidence="22 23" key="1">
    <citation type="submission" date="2018-08" db="EMBL/GenBank/DDBJ databases">
        <title>Aphanomyces genome sequencing and annotation.</title>
        <authorList>
            <person name="Minardi D."/>
            <person name="Oidtmann B."/>
            <person name="Van Der Giezen M."/>
            <person name="Studholme D.J."/>
        </authorList>
    </citation>
    <scope>NUCLEOTIDE SEQUENCE [LARGE SCALE GENOMIC DNA]</scope>
    <source>
        <strain evidence="21 22">Da</strain>
        <strain evidence="20 23">Sv</strain>
    </source>
</reference>
<dbReference type="Gene3D" id="6.20.240.20">
    <property type="match status" value="1"/>
</dbReference>
<dbReference type="Gene3D" id="1.20.120.720">
    <property type="entry name" value="Myosin VI head, motor domain, U50 subdomain"/>
    <property type="match status" value="1"/>
</dbReference>
<name>A0A3R6XRZ2_APHAT</name>
<dbReference type="VEuPathDB" id="FungiDB:H257_00270"/>
<gene>
    <name evidence="20" type="ORF">DYB35_000251</name>
    <name evidence="21" type="ORF">DYB37_001596</name>
</gene>
<dbReference type="GO" id="GO:0004672">
    <property type="term" value="F:protein kinase activity"/>
    <property type="evidence" value="ECO:0007669"/>
    <property type="project" value="InterPro"/>
</dbReference>
<dbReference type="PROSITE" id="PS50096">
    <property type="entry name" value="IQ"/>
    <property type="match status" value="1"/>
</dbReference>
<feature type="domain" description="PPM-type phosphatase" evidence="19">
    <location>
        <begin position="2161"/>
        <end position="2428"/>
    </location>
</feature>
<feature type="compositionally biased region" description="Low complexity" evidence="14">
    <location>
        <begin position="1755"/>
        <end position="1778"/>
    </location>
</feature>
<dbReference type="GO" id="GO:0016020">
    <property type="term" value="C:membrane"/>
    <property type="evidence" value="ECO:0007669"/>
    <property type="project" value="TreeGrafter"/>
</dbReference>
<evidence type="ECO:0000256" key="12">
    <source>
        <dbReference type="PROSITE-ProRule" id="PRU00782"/>
    </source>
</evidence>
<evidence type="ECO:0000256" key="7">
    <source>
        <dbReference type="ARBA" id="ARBA00022992"/>
    </source>
</evidence>
<dbReference type="VEuPathDB" id="FungiDB:H257_00269"/>
<feature type="binding site" evidence="12">
    <location>
        <begin position="98"/>
        <end position="105"/>
    </location>
    <ligand>
        <name>ATP</name>
        <dbReference type="ChEBI" id="CHEBI:30616"/>
    </ligand>
</feature>
<dbReference type="EMBL" id="QUTG01003887">
    <property type="protein sequence ID" value="RHY89873.1"/>
    <property type="molecule type" value="Genomic_DNA"/>
</dbReference>
<dbReference type="GO" id="GO:0007015">
    <property type="term" value="P:actin filament organization"/>
    <property type="evidence" value="ECO:0007669"/>
    <property type="project" value="TreeGrafter"/>
</dbReference>
<dbReference type="PANTHER" id="PTHR13140:SF845">
    <property type="entry name" value="MYOSIN-LIKE PROTEIN"/>
    <property type="match status" value="1"/>
</dbReference>
<feature type="region of interest" description="Disordered" evidence="14">
    <location>
        <begin position="2027"/>
        <end position="2102"/>
    </location>
</feature>
<dbReference type="PROSITE" id="PS00889">
    <property type="entry name" value="CNMP_BINDING_2"/>
    <property type="match status" value="1"/>
</dbReference>
<dbReference type="Gene3D" id="2.60.120.10">
    <property type="entry name" value="Jelly Rolls"/>
    <property type="match status" value="2"/>
</dbReference>
<dbReference type="FunFam" id="3.30.200.20:FF:000042">
    <property type="entry name" value="Aurora kinase A"/>
    <property type="match status" value="1"/>
</dbReference>
<feature type="compositionally biased region" description="Polar residues" evidence="14">
    <location>
        <begin position="1780"/>
        <end position="1792"/>
    </location>
</feature>
<dbReference type="GO" id="GO:0005737">
    <property type="term" value="C:cytoplasm"/>
    <property type="evidence" value="ECO:0007669"/>
    <property type="project" value="TreeGrafter"/>
</dbReference>
<dbReference type="InterPro" id="IPR000306">
    <property type="entry name" value="Znf_FYVE"/>
</dbReference>
<keyword evidence="1" id="KW-0140">cGMP</keyword>
<evidence type="ECO:0000259" key="17">
    <source>
        <dbReference type="PROSITE" id="PS50178"/>
    </source>
</evidence>
<dbReference type="Gene3D" id="3.40.850.10">
    <property type="entry name" value="Kinesin motor domain"/>
    <property type="match status" value="1"/>
</dbReference>
<feature type="compositionally biased region" description="Polar residues" evidence="14">
    <location>
        <begin position="1811"/>
        <end position="1826"/>
    </location>
</feature>
<dbReference type="InterPro" id="IPR001932">
    <property type="entry name" value="PPM-type_phosphatase-like_dom"/>
</dbReference>
<dbReference type="SMART" id="SM00064">
    <property type="entry name" value="FYVE"/>
    <property type="match status" value="1"/>
</dbReference>
<evidence type="ECO:0000256" key="13">
    <source>
        <dbReference type="PROSITE-ProRule" id="PRU10141"/>
    </source>
</evidence>
<dbReference type="Gene3D" id="1.10.510.10">
    <property type="entry name" value="Transferase(Phosphotransferase) domain 1"/>
    <property type="match status" value="1"/>
</dbReference>
<dbReference type="CDD" id="cd00038">
    <property type="entry name" value="CAP_ED"/>
    <property type="match status" value="2"/>
</dbReference>
<dbReference type="CDD" id="cd14008">
    <property type="entry name" value="STKc_LKB1_CaMKK"/>
    <property type="match status" value="1"/>
</dbReference>
<keyword evidence="9 12" id="KW-0505">Motor protein</keyword>
<feature type="domain" description="FYVE-type" evidence="17">
    <location>
        <begin position="799"/>
        <end position="850"/>
    </location>
</feature>
<feature type="region of interest" description="Actin-binding" evidence="12">
    <location>
        <begin position="551"/>
        <end position="573"/>
    </location>
</feature>
<feature type="compositionally biased region" description="Gly residues" evidence="14">
    <location>
        <begin position="1986"/>
        <end position="2004"/>
    </location>
</feature>
<dbReference type="InterPro" id="IPR001609">
    <property type="entry name" value="Myosin_head_motor_dom-like"/>
</dbReference>
<evidence type="ECO:0000256" key="10">
    <source>
        <dbReference type="ARBA" id="ARBA00023203"/>
    </source>
</evidence>
<dbReference type="PROSITE" id="PS00107">
    <property type="entry name" value="PROTEIN_KINASE_ATP"/>
    <property type="match status" value="1"/>
</dbReference>
<dbReference type="Gene3D" id="3.60.40.10">
    <property type="entry name" value="PPM-type phosphatase domain"/>
    <property type="match status" value="1"/>
</dbReference>
<dbReference type="Pfam" id="PF00481">
    <property type="entry name" value="PP2C"/>
    <property type="match status" value="1"/>
</dbReference>
<evidence type="ECO:0000256" key="6">
    <source>
        <dbReference type="ARBA" id="ARBA00022840"/>
    </source>
</evidence>
<dbReference type="PROSITE" id="PS00888">
    <property type="entry name" value="CNMP_BINDING_1"/>
    <property type="match status" value="2"/>
</dbReference>
<dbReference type="InterPro" id="IPR011011">
    <property type="entry name" value="Znf_FYVE_PHD"/>
</dbReference>
<dbReference type="PROSITE" id="PS00108">
    <property type="entry name" value="PROTEIN_KINASE_ST"/>
    <property type="match status" value="1"/>
</dbReference>
<proteinExistence type="inferred from homology"/>
<dbReference type="Proteomes" id="UP000285712">
    <property type="component" value="Unassembled WGS sequence"/>
</dbReference>